<accession>A0A3B7MNI8</accession>
<dbReference type="OrthoDB" id="279982at2"/>
<dbReference type="Pfam" id="PF16356">
    <property type="entry name" value="DUF4983"/>
    <property type="match status" value="1"/>
</dbReference>
<dbReference type="AlphaFoldDB" id="A0A3B7MNI8"/>
<dbReference type="RefSeq" id="WP_119050485.1">
    <property type="nucleotide sequence ID" value="NZ_CP032157.1"/>
</dbReference>
<dbReference type="Pfam" id="PF13385">
    <property type="entry name" value="Laminin_G_3"/>
    <property type="match status" value="1"/>
</dbReference>
<sequence>MNMNNRKLITGVSLLAVAIASVITIPACKKYADPPPFFEQDDSTVVLTTRKTLLVVIDGGVADAFKTIAPPTITSMLEHGKYTYTGRTEDVSTDGASWKSLASGVSQTRHSISDSTLVFSAPVGGNEHDAPANYPSFMQYILTSSRADIETTVISPWGYMINKLFPEAEKPIAVANDAAVKDSAVAQLKNGNPDLMIAHFNGINIAGREYGFDAAVPEYKAAILKVDAYIGELMTALKARKEYNKKEEWLVVVTTSHGGIGKQYGGSSAAETSVFTLYYNENIKKQELIRGGFAGVQLTGKDATAISAQLADGSAYNPERNQQTIQLKVKGTSGSYPHFFSKMERWPSTSGWSCFASGAVWAISIRSTTSGERRIQPGSPPVFNNQWHTLTIVFADSASKKWLRRYTDGVRHDQTDITTNYDNGGSITSTSPIRLGFGADPTYTSTNFYAADVMIFNTALSDDEIKNNSCLKNVSQHPKYANLVGYWPAADGYGGQFLNKAPAQTNNFVLKGSYKWEGLADVPCSIDPLGANQIAVQPANVDIVSQLFYWMRINIRSDWSLDGGAWIKTFEREFIKL</sequence>
<dbReference type="GO" id="GO:0005975">
    <property type="term" value="P:carbohydrate metabolic process"/>
    <property type="evidence" value="ECO:0007669"/>
    <property type="project" value="UniProtKB-ARBA"/>
</dbReference>
<dbReference type="SUPFAM" id="SSF53649">
    <property type="entry name" value="Alkaline phosphatase-like"/>
    <property type="match status" value="1"/>
</dbReference>
<name>A0A3B7MNI8_9BACT</name>
<organism evidence="2 3">
    <name type="scientific">Paraflavitalea soli</name>
    <dbReference type="NCBI Taxonomy" id="2315862"/>
    <lineage>
        <taxon>Bacteria</taxon>
        <taxon>Pseudomonadati</taxon>
        <taxon>Bacteroidota</taxon>
        <taxon>Chitinophagia</taxon>
        <taxon>Chitinophagales</taxon>
        <taxon>Chitinophagaceae</taxon>
        <taxon>Paraflavitalea</taxon>
    </lineage>
</organism>
<dbReference type="Gene3D" id="2.60.120.200">
    <property type="match status" value="1"/>
</dbReference>
<dbReference type="Pfam" id="PF01663">
    <property type="entry name" value="Phosphodiest"/>
    <property type="match status" value="1"/>
</dbReference>
<proteinExistence type="predicted"/>
<evidence type="ECO:0000259" key="1">
    <source>
        <dbReference type="Pfam" id="PF16356"/>
    </source>
</evidence>
<dbReference type="InterPro" id="IPR032309">
    <property type="entry name" value="DUF4983"/>
</dbReference>
<dbReference type="KEGG" id="pseg:D3H65_11680"/>
<keyword evidence="3" id="KW-1185">Reference proteome</keyword>
<feature type="domain" description="DUF4983" evidence="1">
    <location>
        <begin position="475"/>
        <end position="567"/>
    </location>
</feature>
<dbReference type="InterPro" id="IPR013320">
    <property type="entry name" value="ConA-like_dom_sf"/>
</dbReference>
<dbReference type="Gene3D" id="3.40.720.10">
    <property type="entry name" value="Alkaline Phosphatase, subunit A"/>
    <property type="match status" value="1"/>
</dbReference>
<protein>
    <submittedName>
        <fullName evidence="2">DUF4983 domain-containing protein</fullName>
    </submittedName>
</protein>
<reference evidence="2 3" key="1">
    <citation type="submission" date="2018-09" db="EMBL/GenBank/DDBJ databases">
        <title>Genome sequencing of strain 6GH32-13.</title>
        <authorList>
            <person name="Weon H.-Y."/>
            <person name="Heo J."/>
            <person name="Kwon S.-W."/>
        </authorList>
    </citation>
    <scope>NUCLEOTIDE SEQUENCE [LARGE SCALE GENOMIC DNA]</scope>
    <source>
        <strain evidence="2 3">5GH32-13</strain>
    </source>
</reference>
<dbReference type="EMBL" id="CP032157">
    <property type="protein sequence ID" value="AXY74600.1"/>
    <property type="molecule type" value="Genomic_DNA"/>
</dbReference>
<evidence type="ECO:0000313" key="3">
    <source>
        <dbReference type="Proteomes" id="UP000263900"/>
    </source>
</evidence>
<evidence type="ECO:0000313" key="2">
    <source>
        <dbReference type="EMBL" id="AXY74600.1"/>
    </source>
</evidence>
<dbReference type="InterPro" id="IPR002591">
    <property type="entry name" value="Phosphodiest/P_Trfase"/>
</dbReference>
<gene>
    <name evidence="2" type="ORF">D3H65_11680</name>
</gene>
<dbReference type="GO" id="GO:0004553">
    <property type="term" value="F:hydrolase activity, hydrolyzing O-glycosyl compounds"/>
    <property type="evidence" value="ECO:0007669"/>
    <property type="project" value="UniProtKB-ARBA"/>
</dbReference>
<dbReference type="Proteomes" id="UP000263900">
    <property type="component" value="Chromosome"/>
</dbReference>
<dbReference type="SUPFAM" id="SSF49899">
    <property type="entry name" value="Concanavalin A-like lectins/glucanases"/>
    <property type="match status" value="1"/>
</dbReference>
<dbReference type="InterPro" id="IPR017850">
    <property type="entry name" value="Alkaline_phosphatase_core_sf"/>
</dbReference>